<organism evidence="1 2">
    <name type="scientific">Eisenbergiella tayi</name>
    <dbReference type="NCBI Taxonomy" id="1432052"/>
    <lineage>
        <taxon>Bacteria</taxon>
        <taxon>Bacillati</taxon>
        <taxon>Bacillota</taxon>
        <taxon>Clostridia</taxon>
        <taxon>Lachnospirales</taxon>
        <taxon>Lachnospiraceae</taxon>
        <taxon>Eisenbergiella</taxon>
    </lineage>
</organism>
<evidence type="ECO:0000313" key="1">
    <source>
        <dbReference type="EMBL" id="ODR44900.1"/>
    </source>
</evidence>
<sequence length="79" mass="8830">MSSTDRAALLLRISFPGSLCTLRRLPGKEIRSRRAARSVEDIGHWVWLNGNIAEGPASTGPSLFFHILIEQQNRITMPD</sequence>
<accession>A0ABX3A6Z8</accession>
<name>A0ABX3A6Z8_9FIRM</name>
<dbReference type="Proteomes" id="UP000094869">
    <property type="component" value="Unassembled WGS sequence"/>
</dbReference>
<reference evidence="1 2" key="1">
    <citation type="submission" date="2016-08" db="EMBL/GenBank/DDBJ databases">
        <title>Characterization of Isolates of Eisenbergiella tayi Derived from Blood Cultures, Using Whole Genome Sequencing.</title>
        <authorList>
            <person name="Bernier A.-M."/>
            <person name="Burdz T."/>
            <person name="Wiebe D."/>
            <person name="Bernard K."/>
        </authorList>
    </citation>
    <scope>NUCLEOTIDE SEQUENCE [LARGE SCALE GENOMIC DNA]</scope>
    <source>
        <strain evidence="1 2">NML120146</strain>
    </source>
</reference>
<keyword evidence="2" id="KW-1185">Reference proteome</keyword>
<comment type="caution">
    <text evidence="1">The sequence shown here is derived from an EMBL/GenBank/DDBJ whole genome shotgun (WGS) entry which is preliminary data.</text>
</comment>
<evidence type="ECO:0000313" key="2">
    <source>
        <dbReference type="Proteomes" id="UP000094869"/>
    </source>
</evidence>
<protein>
    <submittedName>
        <fullName evidence="1">Uncharacterized protein</fullName>
    </submittedName>
</protein>
<proteinExistence type="predicted"/>
<gene>
    <name evidence="1" type="ORF">BEI63_29495</name>
</gene>
<dbReference type="EMBL" id="MEHD01000054">
    <property type="protein sequence ID" value="ODR44900.1"/>
    <property type="molecule type" value="Genomic_DNA"/>
</dbReference>